<comment type="pathway">
    <text evidence="1">Cell wall biogenesis; cell wall polysaccharide biosynthesis.</text>
</comment>
<keyword evidence="4 6" id="KW-0808">Transferase</keyword>
<proteinExistence type="inferred from homology"/>
<dbReference type="Gene3D" id="3.90.550.10">
    <property type="entry name" value="Spore Coat Polysaccharide Biosynthesis Protein SpsA, Chain A"/>
    <property type="match status" value="1"/>
</dbReference>
<dbReference type="AlphaFoldDB" id="A0A0R2JNT1"/>
<comment type="similarity">
    <text evidence="2">Belongs to the glycosyltransferase 2 family.</text>
</comment>
<dbReference type="OrthoDB" id="7665907at2"/>
<organism evidence="6 7">
    <name type="scientific">Fructilactobacillus lindneri DSM 20690 = JCM 11027</name>
    <dbReference type="NCBI Taxonomy" id="1122148"/>
    <lineage>
        <taxon>Bacteria</taxon>
        <taxon>Bacillati</taxon>
        <taxon>Bacillota</taxon>
        <taxon>Bacilli</taxon>
        <taxon>Lactobacillales</taxon>
        <taxon>Lactobacillaceae</taxon>
        <taxon>Fructilactobacillus</taxon>
    </lineage>
</organism>
<dbReference type="PATRIC" id="fig|1122148.6.peg.1115"/>
<dbReference type="PANTHER" id="PTHR43179:SF12">
    <property type="entry name" value="GALACTOFURANOSYLTRANSFERASE GLFT2"/>
    <property type="match status" value="1"/>
</dbReference>
<dbReference type="PANTHER" id="PTHR43179">
    <property type="entry name" value="RHAMNOSYLTRANSFERASE WBBL"/>
    <property type="match status" value="1"/>
</dbReference>
<evidence type="ECO:0000256" key="2">
    <source>
        <dbReference type="ARBA" id="ARBA00006739"/>
    </source>
</evidence>
<dbReference type="InterPro" id="IPR001173">
    <property type="entry name" value="Glyco_trans_2-like"/>
</dbReference>
<feature type="domain" description="Glycosyltransferase 2-like" evidence="5">
    <location>
        <begin position="8"/>
        <end position="112"/>
    </location>
</feature>
<evidence type="ECO:0000256" key="4">
    <source>
        <dbReference type="ARBA" id="ARBA00022679"/>
    </source>
</evidence>
<sequence length="302" mass="34506">MTDKTVALIMVTYNRLELLKGAMDTIFNQTNKLDGIFIINNNSTDETEKYLDTITKSHSNVHVKNLKKNIGGAGGFNEGIKFAYQFNDYDFYWLMDDDTYPKEDALNNLLKADLNIDNLGFLSSNVLWTDGNPVVMNVPTVSAVWNSKVKDGLVGLSSASFVSMLISKEAIHKCGLPIKEFFIWGDDVEYSNRISKIFSCYFVSESTVIHHMKANSGVDILTENGDRVSRHYYDTRNRFYMAKQEGTKASLKYVLNRISMMFKILFSDSQNKFKKIKVMIHGLWSGMFFNPNVEYLKNTDQN</sequence>
<keyword evidence="3" id="KW-0328">Glycosyltransferase</keyword>
<evidence type="ECO:0000256" key="1">
    <source>
        <dbReference type="ARBA" id="ARBA00004776"/>
    </source>
</evidence>
<dbReference type="CDD" id="cd04185">
    <property type="entry name" value="GT_2_like_b"/>
    <property type="match status" value="1"/>
</dbReference>
<comment type="caution">
    <text evidence="6">The sequence shown here is derived from an EMBL/GenBank/DDBJ whole genome shotgun (WGS) entry which is preliminary data.</text>
</comment>
<reference evidence="6 7" key="1">
    <citation type="journal article" date="2015" name="Genome Announc.">
        <title>Expanding the biotechnology potential of lactobacilli through comparative genomics of 213 strains and associated genera.</title>
        <authorList>
            <person name="Sun Z."/>
            <person name="Harris H.M."/>
            <person name="McCann A."/>
            <person name="Guo C."/>
            <person name="Argimon S."/>
            <person name="Zhang W."/>
            <person name="Yang X."/>
            <person name="Jeffery I.B."/>
            <person name="Cooney J.C."/>
            <person name="Kagawa T.F."/>
            <person name="Liu W."/>
            <person name="Song Y."/>
            <person name="Salvetti E."/>
            <person name="Wrobel A."/>
            <person name="Rasinkangas P."/>
            <person name="Parkhill J."/>
            <person name="Rea M.C."/>
            <person name="O'Sullivan O."/>
            <person name="Ritari J."/>
            <person name="Douillard F.P."/>
            <person name="Paul Ross R."/>
            <person name="Yang R."/>
            <person name="Briner A.E."/>
            <person name="Felis G.E."/>
            <person name="de Vos W.M."/>
            <person name="Barrangou R."/>
            <person name="Klaenhammer T.R."/>
            <person name="Caufield P.W."/>
            <person name="Cui Y."/>
            <person name="Zhang H."/>
            <person name="O'Toole P.W."/>
        </authorList>
    </citation>
    <scope>NUCLEOTIDE SEQUENCE [LARGE SCALE GENOMIC DNA]</scope>
    <source>
        <strain evidence="6 7">DSM 20690</strain>
    </source>
</reference>
<dbReference type="STRING" id="53444.AYR59_02720"/>
<dbReference type="EMBL" id="JQBT01000033">
    <property type="protein sequence ID" value="KRN78809.1"/>
    <property type="molecule type" value="Genomic_DNA"/>
</dbReference>
<evidence type="ECO:0000313" key="6">
    <source>
        <dbReference type="EMBL" id="KRN78809.1"/>
    </source>
</evidence>
<dbReference type="GO" id="GO:0016757">
    <property type="term" value="F:glycosyltransferase activity"/>
    <property type="evidence" value="ECO:0007669"/>
    <property type="project" value="UniProtKB-KW"/>
</dbReference>
<dbReference type="Pfam" id="PF00535">
    <property type="entry name" value="Glycos_transf_2"/>
    <property type="match status" value="1"/>
</dbReference>
<evidence type="ECO:0000259" key="5">
    <source>
        <dbReference type="Pfam" id="PF00535"/>
    </source>
</evidence>
<name>A0A0R2JNT1_9LACO</name>
<evidence type="ECO:0000256" key="3">
    <source>
        <dbReference type="ARBA" id="ARBA00022676"/>
    </source>
</evidence>
<gene>
    <name evidence="6" type="ORF">IV52_GL001089</name>
</gene>
<dbReference type="SUPFAM" id="SSF53448">
    <property type="entry name" value="Nucleotide-diphospho-sugar transferases"/>
    <property type="match status" value="1"/>
</dbReference>
<dbReference type="InterPro" id="IPR029044">
    <property type="entry name" value="Nucleotide-diphossugar_trans"/>
</dbReference>
<keyword evidence="7" id="KW-1185">Reference proteome</keyword>
<dbReference type="RefSeq" id="WP_054646020.1">
    <property type="nucleotide sequence ID" value="NZ_FUXS01000002.1"/>
</dbReference>
<dbReference type="Proteomes" id="UP000051565">
    <property type="component" value="Unassembled WGS sequence"/>
</dbReference>
<evidence type="ECO:0000313" key="7">
    <source>
        <dbReference type="Proteomes" id="UP000051565"/>
    </source>
</evidence>
<accession>A0A0R2JNT1</accession>
<protein>
    <submittedName>
        <fullName evidence="6">Glycosyltransferase</fullName>
    </submittedName>
</protein>
<dbReference type="GeneID" id="61249788"/>